<dbReference type="OMA" id="TEAHEIC"/>
<dbReference type="InParanoid" id="G4TG70"/>
<dbReference type="OrthoDB" id="3038309at2759"/>
<dbReference type="InterPro" id="IPR011990">
    <property type="entry name" value="TPR-like_helical_dom_sf"/>
</dbReference>
<dbReference type="HOGENOM" id="CLU_320563_0_0_1"/>
<dbReference type="SMART" id="SM00028">
    <property type="entry name" value="TPR"/>
    <property type="match status" value="6"/>
</dbReference>
<dbReference type="SUPFAM" id="SSF48452">
    <property type="entry name" value="TPR-like"/>
    <property type="match status" value="3"/>
</dbReference>
<sequence length="905" mass="100126">MALDAVSGIAGLIDFAIKLKGTFDQLGENRSQNQIIANNILISLQRIERLASDHSHELSMAPDIKDSMDQLEIELQTALDKCQRRYKPREGFGKVTGKVREWKDGSSTKKELTRLESNINTFYLHFLVDMSALTGFNTTRMDATMVNMQECLNKISLRIHTDIIPAAEEDPTLAEELVVGSATLDRPEITRAMEEATAALEKAPQESIEQQYLQLQIKTLRGKLNGVTPNQEKTSFTFRKRKGGPRQPPAFTPATQYTSISEPLPEAQDAIMESIRLLRRLETAKSNTVSLQTIGELRDLSTNLRALGLLTEAHEICLACVEMCRSMAAANPQSVAFDLALTLTHLSSSANDIGERDEALSSAKEAASIYRQLAQSRPQVYNPHLAMDSLRAITEAVSISRKLVAQSEDQYAPLLSKALNFLGVCLREHNRYDESIEAAKEAVAIRRRLVELRPSVYSVALTDSLNSLSLSLGEAWQYEEAMEASREAVDCARKRLVRDASDPNQWLLAQSLAPMAWNLAGLDMLDESVHLASEAIGLIRSLAADNEALRTDLSGALMDLGTGLIEFGRLEPALEALKESVAIRRVLVENYQRVQLPLLAESLDWMGWCLMGMGRRDEALAAAQESVDLFGDALRHSDCPDAFRMGLAMALSLLSRCLRLGGRNAESLKPAQDAYHLLETFPAHYPPLGVAFVRGTVLRAYSSALYWDGQYAASLARAQDSLEERRKLPAKHAPGKSESYTRLAKTLAKLGHWDEAHKAATEGVILIRPLVETRPGINRTILAKALLVLANINSSIPKYQLTSVSLLEEAVQLYRDSGKMFEPELSETLQELAECLEKQGRREEAKGVARETLEIREVWARKGIMKGYDAMVEATALLLEKLEGGSDTNTETGEAERIAKRATTL</sequence>
<keyword evidence="5" id="KW-1185">Reference proteome</keyword>
<evidence type="ECO:0000256" key="3">
    <source>
        <dbReference type="SAM" id="MobiDB-lite"/>
    </source>
</evidence>
<keyword evidence="1" id="KW-0677">Repeat</keyword>
<gene>
    <name evidence="4" type="ORF">PIIN_04251</name>
</gene>
<proteinExistence type="predicted"/>
<dbReference type="Proteomes" id="UP000007148">
    <property type="component" value="Unassembled WGS sequence"/>
</dbReference>
<dbReference type="PANTHER" id="PTHR45641">
    <property type="entry name" value="TETRATRICOPEPTIDE REPEAT PROTEIN (AFU_ORTHOLOGUE AFUA_6G03870)"/>
    <property type="match status" value="1"/>
</dbReference>
<keyword evidence="2" id="KW-0802">TPR repeat</keyword>
<protein>
    <submittedName>
        <fullName evidence="4">Related to tetratricopeptide TPR_2 repeat protein-Beijerinckia indica subsp. indica</fullName>
    </submittedName>
</protein>
<comment type="caution">
    <text evidence="4">The sequence shown here is derived from an EMBL/GenBank/DDBJ whole genome shotgun (WGS) entry which is preliminary data.</text>
</comment>
<evidence type="ECO:0000256" key="1">
    <source>
        <dbReference type="ARBA" id="ARBA00022737"/>
    </source>
</evidence>
<feature type="region of interest" description="Disordered" evidence="3">
    <location>
        <begin position="885"/>
        <end position="905"/>
    </location>
</feature>
<accession>G4TG70</accession>
<dbReference type="eggNOG" id="ENOG502RV09">
    <property type="taxonomic scope" value="Eukaryota"/>
</dbReference>
<name>G4TG70_SERID</name>
<dbReference type="InterPro" id="IPR019734">
    <property type="entry name" value="TPR_rpt"/>
</dbReference>
<dbReference type="Gene3D" id="1.25.40.10">
    <property type="entry name" value="Tetratricopeptide repeat domain"/>
    <property type="match status" value="4"/>
</dbReference>
<evidence type="ECO:0000313" key="4">
    <source>
        <dbReference type="EMBL" id="CCA70312.1"/>
    </source>
</evidence>
<dbReference type="EMBL" id="CAFZ01000078">
    <property type="protein sequence ID" value="CCA70312.1"/>
    <property type="molecule type" value="Genomic_DNA"/>
</dbReference>
<dbReference type="Pfam" id="PF13374">
    <property type="entry name" value="TPR_10"/>
    <property type="match status" value="2"/>
</dbReference>
<organism evidence="4 5">
    <name type="scientific">Serendipita indica (strain DSM 11827)</name>
    <name type="common">Root endophyte fungus</name>
    <name type="synonym">Piriformospora indica</name>
    <dbReference type="NCBI Taxonomy" id="1109443"/>
    <lineage>
        <taxon>Eukaryota</taxon>
        <taxon>Fungi</taxon>
        <taxon>Dikarya</taxon>
        <taxon>Basidiomycota</taxon>
        <taxon>Agaricomycotina</taxon>
        <taxon>Agaricomycetes</taxon>
        <taxon>Sebacinales</taxon>
        <taxon>Serendipitaceae</taxon>
        <taxon>Serendipita</taxon>
    </lineage>
</organism>
<dbReference type="AlphaFoldDB" id="G4TG70"/>
<evidence type="ECO:0000256" key="2">
    <source>
        <dbReference type="ARBA" id="ARBA00022803"/>
    </source>
</evidence>
<reference evidence="4 5" key="1">
    <citation type="journal article" date="2011" name="PLoS Pathog.">
        <title>Endophytic Life Strategies Decoded by Genome and Transcriptome Analyses of the Mutualistic Root Symbiont Piriformospora indica.</title>
        <authorList>
            <person name="Zuccaro A."/>
            <person name="Lahrmann U."/>
            <person name="Guldener U."/>
            <person name="Langen G."/>
            <person name="Pfiffi S."/>
            <person name="Biedenkopf D."/>
            <person name="Wong P."/>
            <person name="Samans B."/>
            <person name="Grimm C."/>
            <person name="Basiewicz M."/>
            <person name="Murat C."/>
            <person name="Martin F."/>
            <person name="Kogel K.H."/>
        </authorList>
    </citation>
    <scope>NUCLEOTIDE SEQUENCE [LARGE SCALE GENOMIC DNA]</scope>
    <source>
        <strain evidence="4 5">DSM 11827</strain>
    </source>
</reference>
<evidence type="ECO:0000313" key="5">
    <source>
        <dbReference type="Proteomes" id="UP000007148"/>
    </source>
</evidence>